<protein>
    <submittedName>
        <fullName evidence="5">Pentatricopeptide repeat-containing protein, chloroplastic</fullName>
    </submittedName>
</protein>
<comment type="similarity">
    <text evidence="1">Belongs to the PPR family. PCMP-H subfamily.</text>
</comment>
<dbReference type="NCBIfam" id="TIGR00756">
    <property type="entry name" value="PPR"/>
    <property type="match status" value="3"/>
</dbReference>
<dbReference type="SUPFAM" id="SSF48452">
    <property type="entry name" value="TPR-like"/>
    <property type="match status" value="1"/>
</dbReference>
<dbReference type="GO" id="GO:0003723">
    <property type="term" value="F:RNA binding"/>
    <property type="evidence" value="ECO:0007669"/>
    <property type="project" value="InterPro"/>
</dbReference>
<feature type="domain" description="DYW" evidence="4">
    <location>
        <begin position="505"/>
        <end position="598"/>
    </location>
</feature>
<evidence type="ECO:0000313" key="5">
    <source>
        <dbReference type="EMBL" id="KAJ4845419.1"/>
    </source>
</evidence>
<dbReference type="FunFam" id="1.25.40.10:FF:000427">
    <property type="entry name" value="Pentatricopeptide repeat-containing protein chloroplastic"/>
    <property type="match status" value="1"/>
</dbReference>
<dbReference type="InterPro" id="IPR046848">
    <property type="entry name" value="E_motif"/>
</dbReference>
<dbReference type="OrthoDB" id="185373at2759"/>
<name>A0A9Q0G893_9ROSI</name>
<dbReference type="Pfam" id="PF14432">
    <property type="entry name" value="DYW_deaminase"/>
    <property type="match status" value="1"/>
</dbReference>
<dbReference type="Pfam" id="PF01535">
    <property type="entry name" value="PPR"/>
    <property type="match status" value="2"/>
</dbReference>
<dbReference type="Gene3D" id="1.25.40.10">
    <property type="entry name" value="Tetratricopeptide repeat domain"/>
    <property type="match status" value="3"/>
</dbReference>
<gene>
    <name evidence="5" type="primary">PCMPH26_1</name>
    <name evidence="5" type="ORF">Tsubulata_032359</name>
</gene>
<proteinExistence type="inferred from homology"/>
<dbReference type="InterPro" id="IPR011990">
    <property type="entry name" value="TPR-like_helical_dom_sf"/>
</dbReference>
<evidence type="ECO:0000256" key="3">
    <source>
        <dbReference type="PROSITE-ProRule" id="PRU00708"/>
    </source>
</evidence>
<organism evidence="5 6">
    <name type="scientific">Turnera subulata</name>
    <dbReference type="NCBI Taxonomy" id="218843"/>
    <lineage>
        <taxon>Eukaryota</taxon>
        <taxon>Viridiplantae</taxon>
        <taxon>Streptophyta</taxon>
        <taxon>Embryophyta</taxon>
        <taxon>Tracheophyta</taxon>
        <taxon>Spermatophyta</taxon>
        <taxon>Magnoliopsida</taxon>
        <taxon>eudicotyledons</taxon>
        <taxon>Gunneridae</taxon>
        <taxon>Pentapetalae</taxon>
        <taxon>rosids</taxon>
        <taxon>fabids</taxon>
        <taxon>Malpighiales</taxon>
        <taxon>Passifloraceae</taxon>
        <taxon>Turnera</taxon>
    </lineage>
</organism>
<keyword evidence="6" id="KW-1185">Reference proteome</keyword>
<feature type="repeat" description="PPR" evidence="3">
    <location>
        <begin position="290"/>
        <end position="324"/>
    </location>
</feature>
<keyword evidence="2" id="KW-0677">Repeat</keyword>
<dbReference type="PANTHER" id="PTHR47926:SF488">
    <property type="entry name" value="DYW DOMAIN-CONTAINING PROTEIN"/>
    <property type="match status" value="1"/>
</dbReference>
<dbReference type="EMBL" id="JAKUCV010001678">
    <property type="protein sequence ID" value="KAJ4845419.1"/>
    <property type="molecule type" value="Genomic_DNA"/>
</dbReference>
<reference evidence="5" key="2">
    <citation type="journal article" date="2023" name="Plants (Basel)">
        <title>Annotation of the Turnera subulata (Passifloraceae) Draft Genome Reveals the S-Locus Evolved after the Divergence of Turneroideae from Passifloroideae in a Stepwise Manner.</title>
        <authorList>
            <person name="Henning P.M."/>
            <person name="Roalson E.H."/>
            <person name="Mir W."/>
            <person name="McCubbin A.G."/>
            <person name="Shore J.S."/>
        </authorList>
    </citation>
    <scope>NUCLEOTIDE SEQUENCE</scope>
    <source>
        <strain evidence="5">F60SS</strain>
    </source>
</reference>
<dbReference type="Proteomes" id="UP001141552">
    <property type="component" value="Unassembled WGS sequence"/>
</dbReference>
<dbReference type="GO" id="GO:0008270">
    <property type="term" value="F:zinc ion binding"/>
    <property type="evidence" value="ECO:0007669"/>
    <property type="project" value="InterPro"/>
</dbReference>
<dbReference type="InterPro" id="IPR032867">
    <property type="entry name" value="DYW_dom"/>
</dbReference>
<feature type="repeat" description="PPR" evidence="3">
    <location>
        <begin position="189"/>
        <end position="223"/>
    </location>
</feature>
<evidence type="ECO:0000259" key="4">
    <source>
        <dbReference type="Pfam" id="PF14432"/>
    </source>
</evidence>
<comment type="caution">
    <text evidence="5">The sequence shown here is derived from an EMBL/GenBank/DDBJ whole genome shotgun (WGS) entry which is preliminary data.</text>
</comment>
<evidence type="ECO:0000256" key="2">
    <source>
        <dbReference type="ARBA" id="ARBA00022737"/>
    </source>
</evidence>
<dbReference type="PROSITE" id="PS51375">
    <property type="entry name" value="PPR"/>
    <property type="match status" value="2"/>
</dbReference>
<sequence length="598" mass="66637">MAATPSSSPPIALYPSKFNPDQALHPLPFLSKCTSLKHLKQIQALAIKTHLQNDLHILTKFINFCTERPTPSSMDYAHQLFDTIPQPDIAHFNSMARGYSRSHAPVHAIFIFIQALNHGLSPDHYTFPCLLKACAASKALEEGKQLHSLATKLGLSDNAYLLPTLISLYTDCGDVDAARRVFDQAVEPCVVSFNSMITGYARSSRPNEALSLFRELQARGLKPTDVTMLSVLSSCALLGALDLGKWMHEYVKKNGFDRFVKVNTALIDMYAKAGSLEDAIKVFESMVVRDTQAWSAMIVAYATHGQSHRAMSMFEDMKRARFQPDEVTFLGLLYACSHTGLVREGFQYFNSMTAEFRITPGLKHYGCMVDLLGRAGRLDDAYKFIDELPIKPTAILWRTLLSACASHGNVELAKRVMQRIFELDDSHGGDYVILSNLCARAGRWEDVDSLRKLMIEKGGVKVPGCSSIELDNVVHEFFSGDGVNGVYTALHRALDELVKELKLVGYVPDTSLVGHPNMSDQEKEIVLRYHSEKLAIAFGLLNSPPGTTIRVVKNLRVCGDCHSAAKLISLIFNRQIILRDVQRFHHFKDGKCSCGDYW</sequence>
<dbReference type="FunFam" id="1.25.40.10:FF:000184">
    <property type="entry name" value="Pentatricopeptide repeat-containing protein, chloroplastic"/>
    <property type="match status" value="1"/>
</dbReference>
<dbReference type="PANTHER" id="PTHR47926">
    <property type="entry name" value="PENTATRICOPEPTIDE REPEAT-CONTAINING PROTEIN"/>
    <property type="match status" value="1"/>
</dbReference>
<dbReference type="InterPro" id="IPR046960">
    <property type="entry name" value="PPR_At4g14850-like_plant"/>
</dbReference>
<dbReference type="InterPro" id="IPR002885">
    <property type="entry name" value="PPR_rpt"/>
</dbReference>
<evidence type="ECO:0000256" key="1">
    <source>
        <dbReference type="ARBA" id="ARBA00006643"/>
    </source>
</evidence>
<dbReference type="AlphaFoldDB" id="A0A9Q0G893"/>
<dbReference type="Pfam" id="PF13041">
    <property type="entry name" value="PPR_2"/>
    <property type="match status" value="2"/>
</dbReference>
<reference evidence="5" key="1">
    <citation type="submission" date="2022-02" db="EMBL/GenBank/DDBJ databases">
        <authorList>
            <person name="Henning P.M."/>
            <person name="McCubbin A.G."/>
            <person name="Shore J.S."/>
        </authorList>
    </citation>
    <scope>NUCLEOTIDE SEQUENCE</scope>
    <source>
        <strain evidence="5">F60SS</strain>
        <tissue evidence="5">Leaves</tissue>
    </source>
</reference>
<dbReference type="Pfam" id="PF20431">
    <property type="entry name" value="E_motif"/>
    <property type="match status" value="1"/>
</dbReference>
<dbReference type="GO" id="GO:0009451">
    <property type="term" value="P:RNA modification"/>
    <property type="evidence" value="ECO:0007669"/>
    <property type="project" value="InterPro"/>
</dbReference>
<accession>A0A9Q0G893</accession>
<evidence type="ECO:0000313" key="6">
    <source>
        <dbReference type="Proteomes" id="UP001141552"/>
    </source>
</evidence>